<dbReference type="PROSITE" id="PS50022">
    <property type="entry name" value="FA58C_3"/>
    <property type="match status" value="1"/>
</dbReference>
<evidence type="ECO:0000256" key="6">
    <source>
        <dbReference type="ARBA" id="ARBA00023157"/>
    </source>
</evidence>
<dbReference type="InterPro" id="IPR050633">
    <property type="entry name" value="Neuropilin_MCO_CoagFactor"/>
</dbReference>
<keyword evidence="6 7" id="KW-1015">Disulfide bond</keyword>
<accession>A0ABQ9DBW5</accession>
<name>A0ABQ9DBW5_9PASS</name>
<sequence length="743" mass="81407">MLDERLIFGTCGFQSLFCFVVRDSEVLKPSASFLLASVDSMVAKNSFYLWLLPPDRLLPVPTVHPLRCSGSGDYSAMAMPLLSERQVEWSLGHGIVEQLNKGDGCGHTVLGPESGTLASINYPQTSPNSTVCEWEIRVKPGQRVQLRFGDFDIDDSDACHSSYLRVHNGIGPNRTEIGKYCGFGFQMDGLITSKGNEVTVQFMSGIHASGRGFLAAYSTTDKSDLITCLDNASHFSEPEFNKYCPAGCVIPFADISGTIPHGYRDSSSLCMAGVHAGVVSNTQGGQINVVISKGIPYYEGSLANNVTSKVGPLSTSLFTFKTSGCYGTLGMESGAIPDSQITASSVLEWPNQTGQVNIWKPENARLKRVGPPWAALISDEHQWLQIDLNKEKKITGIITTGSTLAEYYYYVSAYRILYSDDAQKWTVYREPGMDKDKIFQGNTELYQEVRNNFIPPIIARFFRINPLKWHQKIAMKVELLGCQFSIGRAPKITLPPPPPPPPQNRNDEKNADFIDDFINSVKTSLQTDKTTFTPEIKNTTVTPSVTKDVALAAVLVPVLVMVFTTLILILVCAWHWRNRKKKTEGTYDLPYWDRAEYAQPLVGGIVGTLHQRSTFKPEEGKEASYADLDPYNSPIQEVYHAYAEPLPITGPEYATPIIMDMSSHPSTPLGVPSISTFKAAGNQAPPLVGTCSKLLSRTDSASSAQALYDVPKGQTGPGSADELVYQVPQSLALPTGSKDELSS</sequence>
<dbReference type="InterPro" id="IPR000859">
    <property type="entry name" value="CUB_dom"/>
</dbReference>
<comment type="caution">
    <text evidence="12">The sequence shown here is derived from an EMBL/GenBank/DDBJ whole genome shotgun (WGS) entry which is preliminary data.</text>
</comment>
<dbReference type="PROSITE" id="PS50820">
    <property type="entry name" value="LCCL"/>
    <property type="match status" value="1"/>
</dbReference>
<feature type="domain" description="F5/8 type C" evidence="10">
    <location>
        <begin position="325"/>
        <end position="482"/>
    </location>
</feature>
<evidence type="ECO:0000256" key="1">
    <source>
        <dbReference type="ARBA" id="ARBA00004479"/>
    </source>
</evidence>
<dbReference type="SUPFAM" id="SSF69848">
    <property type="entry name" value="LCCL domain"/>
    <property type="match status" value="1"/>
</dbReference>
<dbReference type="InterPro" id="IPR035914">
    <property type="entry name" value="Sperma_CUB_dom_sf"/>
</dbReference>
<dbReference type="SMART" id="SM00042">
    <property type="entry name" value="CUB"/>
    <property type="match status" value="1"/>
</dbReference>
<dbReference type="CDD" id="cd00041">
    <property type="entry name" value="CUB"/>
    <property type="match status" value="1"/>
</dbReference>
<feature type="domain" description="LCCL" evidence="11">
    <location>
        <begin position="222"/>
        <end position="318"/>
    </location>
</feature>
<dbReference type="PROSITE" id="PS01285">
    <property type="entry name" value="FA58C_1"/>
    <property type="match status" value="1"/>
</dbReference>
<comment type="caution">
    <text evidence="7">Lacks conserved residue(s) required for the propagation of feature annotation.</text>
</comment>
<evidence type="ECO:0000259" key="9">
    <source>
        <dbReference type="PROSITE" id="PS01180"/>
    </source>
</evidence>
<evidence type="ECO:0000256" key="7">
    <source>
        <dbReference type="PROSITE-ProRule" id="PRU00059"/>
    </source>
</evidence>
<evidence type="ECO:0000313" key="12">
    <source>
        <dbReference type="EMBL" id="KAJ7415635.1"/>
    </source>
</evidence>
<dbReference type="Gene3D" id="2.170.130.20">
    <property type="entry name" value="LCCL-like domain"/>
    <property type="match status" value="1"/>
</dbReference>
<evidence type="ECO:0000256" key="2">
    <source>
        <dbReference type="ARBA" id="ARBA00022553"/>
    </source>
</evidence>
<organism evidence="12 13">
    <name type="scientific">Willisornis vidua</name>
    <name type="common">Xingu scale-backed antbird</name>
    <dbReference type="NCBI Taxonomy" id="1566151"/>
    <lineage>
        <taxon>Eukaryota</taxon>
        <taxon>Metazoa</taxon>
        <taxon>Chordata</taxon>
        <taxon>Craniata</taxon>
        <taxon>Vertebrata</taxon>
        <taxon>Euteleostomi</taxon>
        <taxon>Archelosauria</taxon>
        <taxon>Archosauria</taxon>
        <taxon>Dinosauria</taxon>
        <taxon>Saurischia</taxon>
        <taxon>Theropoda</taxon>
        <taxon>Coelurosauria</taxon>
        <taxon>Aves</taxon>
        <taxon>Neognathae</taxon>
        <taxon>Neoaves</taxon>
        <taxon>Telluraves</taxon>
        <taxon>Australaves</taxon>
        <taxon>Passeriformes</taxon>
        <taxon>Thamnophilidae</taxon>
        <taxon>Willisornis</taxon>
    </lineage>
</organism>
<feature type="domain" description="CUB" evidence="9">
    <location>
        <begin position="105"/>
        <end position="220"/>
    </location>
</feature>
<evidence type="ECO:0000256" key="3">
    <source>
        <dbReference type="ARBA" id="ARBA00022692"/>
    </source>
</evidence>
<dbReference type="Pfam" id="PF00431">
    <property type="entry name" value="CUB"/>
    <property type="match status" value="1"/>
</dbReference>
<dbReference type="SUPFAM" id="SSF49785">
    <property type="entry name" value="Galactose-binding domain-like"/>
    <property type="match status" value="1"/>
</dbReference>
<keyword evidence="4 8" id="KW-1133">Transmembrane helix</keyword>
<evidence type="ECO:0000256" key="4">
    <source>
        <dbReference type="ARBA" id="ARBA00022989"/>
    </source>
</evidence>
<keyword evidence="2" id="KW-0597">Phosphoprotein</keyword>
<feature type="transmembrane region" description="Helical" evidence="8">
    <location>
        <begin position="549"/>
        <end position="574"/>
    </location>
</feature>
<dbReference type="InterPro" id="IPR008979">
    <property type="entry name" value="Galactose-bd-like_sf"/>
</dbReference>
<gene>
    <name evidence="12" type="primary">Dcbld2</name>
    <name evidence="12" type="ORF">WISP_77110</name>
</gene>
<keyword evidence="3 8" id="KW-0812">Transmembrane</keyword>
<dbReference type="Pfam" id="PF00754">
    <property type="entry name" value="F5_F8_type_C"/>
    <property type="match status" value="1"/>
</dbReference>
<dbReference type="SMART" id="SM00231">
    <property type="entry name" value="FA58C"/>
    <property type="match status" value="1"/>
</dbReference>
<comment type="subcellular location">
    <subcellularLocation>
        <location evidence="1">Membrane</location>
        <topology evidence="1">Single-pass type I membrane protein</topology>
    </subcellularLocation>
</comment>
<feature type="disulfide bond" evidence="7">
    <location>
        <begin position="105"/>
        <end position="132"/>
    </location>
</feature>
<dbReference type="SMART" id="SM00603">
    <property type="entry name" value="LCCL"/>
    <property type="match status" value="1"/>
</dbReference>
<dbReference type="Proteomes" id="UP001145742">
    <property type="component" value="Unassembled WGS sequence"/>
</dbReference>
<dbReference type="PANTHER" id="PTHR46806:SF3">
    <property type="entry name" value="DISCOIDIN, CUB AND LCCL DOMAIN-CONTAINING PROTEIN 2"/>
    <property type="match status" value="1"/>
</dbReference>
<dbReference type="Pfam" id="PF03815">
    <property type="entry name" value="LCCL"/>
    <property type="match status" value="1"/>
</dbReference>
<dbReference type="Gene3D" id="2.60.120.290">
    <property type="entry name" value="Spermadhesin, CUB domain"/>
    <property type="match status" value="1"/>
</dbReference>
<evidence type="ECO:0000259" key="11">
    <source>
        <dbReference type="PROSITE" id="PS50820"/>
    </source>
</evidence>
<dbReference type="Gene3D" id="2.60.120.260">
    <property type="entry name" value="Galactose-binding domain-like"/>
    <property type="match status" value="1"/>
</dbReference>
<dbReference type="CDD" id="cd00057">
    <property type="entry name" value="FA58C"/>
    <property type="match status" value="1"/>
</dbReference>
<dbReference type="SUPFAM" id="SSF49854">
    <property type="entry name" value="Spermadhesin, CUB domain"/>
    <property type="match status" value="1"/>
</dbReference>
<dbReference type="PROSITE" id="PS01180">
    <property type="entry name" value="CUB"/>
    <property type="match status" value="1"/>
</dbReference>
<dbReference type="EMBL" id="WHWB01033933">
    <property type="protein sequence ID" value="KAJ7415635.1"/>
    <property type="molecule type" value="Genomic_DNA"/>
</dbReference>
<keyword evidence="13" id="KW-1185">Reference proteome</keyword>
<keyword evidence="5 8" id="KW-0472">Membrane</keyword>
<evidence type="ECO:0000256" key="8">
    <source>
        <dbReference type="SAM" id="Phobius"/>
    </source>
</evidence>
<dbReference type="InterPro" id="IPR000421">
    <property type="entry name" value="FA58C"/>
</dbReference>
<dbReference type="InterPro" id="IPR004043">
    <property type="entry name" value="LCCL"/>
</dbReference>
<protein>
    <submittedName>
        <fullName evidence="12">Discoidin, CUB and LCCL domain-containing protein 2</fullName>
    </submittedName>
</protein>
<evidence type="ECO:0000256" key="5">
    <source>
        <dbReference type="ARBA" id="ARBA00023136"/>
    </source>
</evidence>
<dbReference type="InterPro" id="IPR036609">
    <property type="entry name" value="LCCL_sf"/>
</dbReference>
<evidence type="ECO:0000313" key="13">
    <source>
        <dbReference type="Proteomes" id="UP001145742"/>
    </source>
</evidence>
<evidence type="ECO:0000259" key="10">
    <source>
        <dbReference type="PROSITE" id="PS50022"/>
    </source>
</evidence>
<proteinExistence type="predicted"/>
<reference evidence="12" key="1">
    <citation type="submission" date="2019-10" db="EMBL/GenBank/DDBJ databases">
        <authorList>
            <person name="Soares A.E.R."/>
            <person name="Aleixo A."/>
            <person name="Schneider P."/>
            <person name="Miyaki C.Y."/>
            <person name="Schneider M.P."/>
            <person name="Mello C."/>
            <person name="Vasconcelos A.T.R."/>
        </authorList>
    </citation>
    <scope>NUCLEOTIDE SEQUENCE</scope>
    <source>
        <tissue evidence="12">Muscle</tissue>
    </source>
</reference>
<dbReference type="PANTHER" id="PTHR46806">
    <property type="entry name" value="F5/8 TYPE C DOMAIN-CONTAINING PROTEIN"/>
    <property type="match status" value="1"/>
</dbReference>